<feature type="chain" id="PRO_5023091795" description="Secreted protein" evidence="1">
    <location>
        <begin position="25"/>
        <end position="88"/>
    </location>
</feature>
<keyword evidence="3" id="KW-1185">Reference proteome</keyword>
<evidence type="ECO:0008006" key="4">
    <source>
        <dbReference type="Google" id="ProtNLM"/>
    </source>
</evidence>
<organism evidence="2 3">
    <name type="scientific">Portunus trituberculatus</name>
    <name type="common">Swimming crab</name>
    <name type="synonym">Neptunus trituberculatus</name>
    <dbReference type="NCBI Taxonomy" id="210409"/>
    <lineage>
        <taxon>Eukaryota</taxon>
        <taxon>Metazoa</taxon>
        <taxon>Ecdysozoa</taxon>
        <taxon>Arthropoda</taxon>
        <taxon>Crustacea</taxon>
        <taxon>Multicrustacea</taxon>
        <taxon>Malacostraca</taxon>
        <taxon>Eumalacostraca</taxon>
        <taxon>Eucarida</taxon>
        <taxon>Decapoda</taxon>
        <taxon>Pleocyemata</taxon>
        <taxon>Brachyura</taxon>
        <taxon>Eubrachyura</taxon>
        <taxon>Portunoidea</taxon>
        <taxon>Portunidae</taxon>
        <taxon>Portuninae</taxon>
        <taxon>Portunus</taxon>
    </lineage>
</organism>
<protein>
    <recommendedName>
        <fullName evidence="4">Secreted protein</fullName>
    </recommendedName>
</protein>
<dbReference type="Proteomes" id="UP000324222">
    <property type="component" value="Unassembled WGS sequence"/>
</dbReference>
<proteinExistence type="predicted"/>
<dbReference type="EMBL" id="VSRR010001452">
    <property type="protein sequence ID" value="MPC25368.1"/>
    <property type="molecule type" value="Genomic_DNA"/>
</dbReference>
<dbReference type="AlphaFoldDB" id="A0A5B7DV89"/>
<accession>A0A5B7DV89</accession>
<comment type="caution">
    <text evidence="2">The sequence shown here is derived from an EMBL/GenBank/DDBJ whole genome shotgun (WGS) entry which is preliminary data.</text>
</comment>
<evidence type="ECO:0000256" key="1">
    <source>
        <dbReference type="SAM" id="SignalP"/>
    </source>
</evidence>
<evidence type="ECO:0000313" key="3">
    <source>
        <dbReference type="Proteomes" id="UP000324222"/>
    </source>
</evidence>
<name>A0A5B7DV89_PORTR</name>
<feature type="signal peptide" evidence="1">
    <location>
        <begin position="1"/>
        <end position="24"/>
    </location>
</feature>
<gene>
    <name evidence="2" type="ORF">E2C01_018477</name>
</gene>
<reference evidence="2 3" key="1">
    <citation type="submission" date="2019-05" db="EMBL/GenBank/DDBJ databases">
        <title>Another draft genome of Portunus trituberculatus and its Hox gene families provides insights of decapod evolution.</title>
        <authorList>
            <person name="Jeong J.-H."/>
            <person name="Song I."/>
            <person name="Kim S."/>
            <person name="Choi T."/>
            <person name="Kim D."/>
            <person name="Ryu S."/>
            <person name="Kim W."/>
        </authorList>
    </citation>
    <scope>NUCLEOTIDE SEQUENCE [LARGE SCALE GENOMIC DNA]</scope>
    <source>
        <tissue evidence="2">Muscle</tissue>
    </source>
</reference>
<keyword evidence="1" id="KW-0732">Signal</keyword>
<sequence length="88" mass="9878">MTLIYSHLVLMVVCLGLRESSDLAHRPLCPTLSRHHEQAWRGMCIVKQQRPHSSFLFPSLPDAIGGQWCDALWCGDALYRVAGCCHSV</sequence>
<evidence type="ECO:0000313" key="2">
    <source>
        <dbReference type="EMBL" id="MPC25368.1"/>
    </source>
</evidence>